<proteinExistence type="predicted"/>
<evidence type="ECO:0000313" key="1">
    <source>
        <dbReference type="EMBL" id="QOV08237.1"/>
    </source>
</evidence>
<reference evidence="1 2" key="1">
    <citation type="submission" date="2020-10" db="EMBL/GenBank/DDBJ databases">
        <authorList>
            <person name="Kazantseva O.A."/>
            <person name="Piligrimova E.G."/>
            <person name="Shadrin A.M."/>
        </authorList>
    </citation>
    <scope>NUCLEOTIDE SEQUENCE [LARGE SCALE GENOMIC DNA]</scope>
</reference>
<accession>A0A7S6TYP9</accession>
<protein>
    <submittedName>
        <fullName evidence="1">Uncharacterized protein</fullName>
    </submittedName>
</protein>
<evidence type="ECO:0000313" key="2">
    <source>
        <dbReference type="Proteomes" id="UP000594029"/>
    </source>
</evidence>
<dbReference type="EMBL" id="MW084976">
    <property type="protein sequence ID" value="QOV08237.1"/>
    <property type="molecule type" value="Genomic_DNA"/>
</dbReference>
<keyword evidence="2" id="KW-1185">Reference proteome</keyword>
<organism evidence="1 2">
    <name type="scientific">Bacillus phage Kirov</name>
    <dbReference type="NCBI Taxonomy" id="2783539"/>
    <lineage>
        <taxon>Viruses</taxon>
        <taxon>Duplodnaviria</taxon>
        <taxon>Heunggongvirae</taxon>
        <taxon>Uroviricota</taxon>
        <taxon>Caudoviricetes</taxon>
        <taxon>Andregratiavirinae</taxon>
        <taxon>Kirovvirus</taxon>
        <taxon>Kirovvirus kirov</taxon>
    </lineage>
</organism>
<dbReference type="Proteomes" id="UP000594029">
    <property type="component" value="Segment"/>
</dbReference>
<name>A0A7S6TYP9_9CAUD</name>
<sequence length="153" mass="18026">MSELVPVNPTSVSEIFDNFLSKISDYSFLSETITDDDINEELMGYLKSATVKFYKCKNSLKIVINDMEEYMFVSELTPFEIEILTTLMIVEYMKPQVLSSEVIKQSLSDKDFRIYSQANQLRELNLLYRMFRTEATKMITEYTYFSLDKENFK</sequence>
<gene>
    <name evidence="1" type="ORF">Kirov_38</name>
</gene>